<feature type="chain" id="PRO_5042236289" evidence="2">
    <location>
        <begin position="20"/>
        <end position="278"/>
    </location>
</feature>
<protein>
    <submittedName>
        <fullName evidence="3">Uncharacterized protein</fullName>
    </submittedName>
</protein>
<feature type="compositionally biased region" description="Basic and acidic residues" evidence="1">
    <location>
        <begin position="234"/>
        <end position="249"/>
    </location>
</feature>
<evidence type="ECO:0000256" key="1">
    <source>
        <dbReference type="SAM" id="MobiDB-lite"/>
    </source>
</evidence>
<keyword evidence="2" id="KW-0732">Signal</keyword>
<feature type="region of interest" description="Disordered" evidence="1">
    <location>
        <begin position="151"/>
        <end position="173"/>
    </location>
</feature>
<evidence type="ECO:0000256" key="2">
    <source>
        <dbReference type="SAM" id="SignalP"/>
    </source>
</evidence>
<evidence type="ECO:0000313" key="3">
    <source>
        <dbReference type="EMBL" id="KAJ7723967.1"/>
    </source>
</evidence>
<dbReference type="AlphaFoldDB" id="A0AAD7HMH6"/>
<dbReference type="EMBL" id="JARJLG010000242">
    <property type="protein sequence ID" value="KAJ7723967.1"/>
    <property type="molecule type" value="Genomic_DNA"/>
</dbReference>
<feature type="region of interest" description="Disordered" evidence="1">
    <location>
        <begin position="195"/>
        <end position="278"/>
    </location>
</feature>
<accession>A0AAD7HMH6</accession>
<feature type="compositionally biased region" description="Basic and acidic residues" evidence="1">
    <location>
        <begin position="261"/>
        <end position="270"/>
    </location>
</feature>
<comment type="caution">
    <text evidence="3">The sequence shown here is derived from an EMBL/GenBank/DDBJ whole genome shotgun (WGS) entry which is preliminary data.</text>
</comment>
<name>A0AAD7HMH6_9AGAR</name>
<proteinExistence type="predicted"/>
<feature type="region of interest" description="Disordered" evidence="1">
    <location>
        <begin position="94"/>
        <end position="132"/>
    </location>
</feature>
<sequence>MHSLCRLAVVFVNVLPVQVLDTSRLGAPAAPKCEVLWAVPPAANNVVEYGIMPYLQGVPTPMQTMDMRSRFQGSNTGLRYMVIFVAHPQQVPHTNDLPALQRMRSGNEDNDRKNKGKSYKAGNFPERKPGAQEMQEAEVLSARFVSVGTWTGEDGNRSDTGASHQSRAVRGIREERERNERLLCVCVCGGSGRPGRLGLRDAAGKQRGSPGRGKVGRGDRRGRPNPYAEATEGQEERDSEQPSVSKERGMGGWSRKAGVYVEEKSTKSFEDEGIDVQS</sequence>
<dbReference type="Proteomes" id="UP001215280">
    <property type="component" value="Unassembled WGS sequence"/>
</dbReference>
<keyword evidence="4" id="KW-1185">Reference proteome</keyword>
<gene>
    <name evidence="3" type="ORF">DFH07DRAFT_946445</name>
</gene>
<feature type="signal peptide" evidence="2">
    <location>
        <begin position="1"/>
        <end position="19"/>
    </location>
</feature>
<organism evidence="3 4">
    <name type="scientific">Mycena maculata</name>
    <dbReference type="NCBI Taxonomy" id="230809"/>
    <lineage>
        <taxon>Eukaryota</taxon>
        <taxon>Fungi</taxon>
        <taxon>Dikarya</taxon>
        <taxon>Basidiomycota</taxon>
        <taxon>Agaricomycotina</taxon>
        <taxon>Agaricomycetes</taxon>
        <taxon>Agaricomycetidae</taxon>
        <taxon>Agaricales</taxon>
        <taxon>Marasmiineae</taxon>
        <taxon>Mycenaceae</taxon>
        <taxon>Mycena</taxon>
    </lineage>
</organism>
<reference evidence="3" key="1">
    <citation type="submission" date="2023-03" db="EMBL/GenBank/DDBJ databases">
        <title>Massive genome expansion in bonnet fungi (Mycena s.s.) driven by repeated elements and novel gene families across ecological guilds.</title>
        <authorList>
            <consortium name="Lawrence Berkeley National Laboratory"/>
            <person name="Harder C.B."/>
            <person name="Miyauchi S."/>
            <person name="Viragh M."/>
            <person name="Kuo A."/>
            <person name="Thoen E."/>
            <person name="Andreopoulos B."/>
            <person name="Lu D."/>
            <person name="Skrede I."/>
            <person name="Drula E."/>
            <person name="Henrissat B."/>
            <person name="Morin E."/>
            <person name="Kohler A."/>
            <person name="Barry K."/>
            <person name="LaButti K."/>
            <person name="Morin E."/>
            <person name="Salamov A."/>
            <person name="Lipzen A."/>
            <person name="Mereny Z."/>
            <person name="Hegedus B."/>
            <person name="Baldrian P."/>
            <person name="Stursova M."/>
            <person name="Weitz H."/>
            <person name="Taylor A."/>
            <person name="Grigoriev I.V."/>
            <person name="Nagy L.G."/>
            <person name="Martin F."/>
            <person name="Kauserud H."/>
        </authorList>
    </citation>
    <scope>NUCLEOTIDE SEQUENCE</scope>
    <source>
        <strain evidence="3">CBHHK188m</strain>
    </source>
</reference>
<evidence type="ECO:0000313" key="4">
    <source>
        <dbReference type="Proteomes" id="UP001215280"/>
    </source>
</evidence>